<keyword evidence="5 10" id="KW-0547">Nucleotide-binding</keyword>
<evidence type="ECO:0000256" key="10">
    <source>
        <dbReference type="RuleBase" id="RU362081"/>
    </source>
</evidence>
<dbReference type="InterPro" id="IPR008250">
    <property type="entry name" value="ATPase_P-typ_transduc_dom_A_sf"/>
</dbReference>
<dbReference type="Pfam" id="PF00702">
    <property type="entry name" value="Hydrolase"/>
    <property type="match status" value="1"/>
</dbReference>
<feature type="transmembrane region" description="Helical" evidence="10">
    <location>
        <begin position="115"/>
        <end position="133"/>
    </location>
</feature>
<keyword evidence="6 10" id="KW-0067">ATP-binding</keyword>
<dbReference type="PROSITE" id="PS50846">
    <property type="entry name" value="HMA_2"/>
    <property type="match status" value="1"/>
</dbReference>
<dbReference type="PROSITE" id="PS00154">
    <property type="entry name" value="ATPASE_E1_E2"/>
    <property type="match status" value="1"/>
</dbReference>
<keyword evidence="9 10" id="KW-0472">Membrane</keyword>
<sequence>MNKAIQLSVDTKTLILSVEGMTCAACAARIERVLGKEETVEDVVVNFPLKKAVIELNTEDVNSKNYIEKIRSVGYSAQEEIQVEDIKSFKRFFIPIISLLSTLALNPLIEANQDFIALGISSIIIFIFGRKFHSSALKSIRNLNFNMDTLISIGSLSSFVIGILPNNGELMYLETGGFIISFLLIGKTIEDISIKSSISISDSIIESIPKDVNVYDDKKIIRRPLSEISLNQVIIVKKGEIIPLDGEIDYGHSEVDESIISGEAEPILKKQGDTVVSGSVNLGNDIEVKVTKKDGETTINYIEKLILKAQTTKPDVQELVNKITNIFVPSILLLSFINFLTKFYIFGNDFSETISSTIAILVIACPCALGLATPIVLFRTASISNKNGFIFKNFDYLQKFTKLDTLIFDKTGTLTSGIFKIEKITNENSLVVDDEIIRILASVEQKSNHPIAKSILLESEIKNLKLSPVDEFNEIPGKGVTGIVDNKNVQVEKSNKDLDSDLILKIDDKEYLITLIEDKTLNKDVIENLSNEYEIEILSGDKPEKVKKIGDDLQIDVALGNQSPEEKLDYIKNKQKDKTVGFIGDGINDSPALEQADVSLTFAQSTQIAQSVSDIIIFRGGFEKLNSIFKISKNANRRIGENLFLAFIYNIIMIPIAVTGNIVPSMAALAMALSSLSVVINSSRKL</sequence>
<feature type="domain" description="HMA" evidence="11">
    <location>
        <begin position="12"/>
        <end position="78"/>
    </location>
</feature>
<name>S5DKL9_9ACTN</name>
<dbReference type="InterPro" id="IPR027256">
    <property type="entry name" value="P-typ_ATPase_IB"/>
</dbReference>
<keyword evidence="7" id="KW-1278">Translocase</keyword>
<dbReference type="InterPro" id="IPR018303">
    <property type="entry name" value="ATPase_P-typ_P_site"/>
</dbReference>
<dbReference type="GO" id="GO:0055070">
    <property type="term" value="P:copper ion homeostasis"/>
    <property type="evidence" value="ECO:0007669"/>
    <property type="project" value="TreeGrafter"/>
</dbReference>
<dbReference type="Gene3D" id="3.40.1110.10">
    <property type="entry name" value="Calcium-transporting ATPase, cytoplasmic domain N"/>
    <property type="match status" value="1"/>
</dbReference>
<proteinExistence type="inferred from homology"/>
<dbReference type="Pfam" id="PF00122">
    <property type="entry name" value="E1-E2_ATPase"/>
    <property type="match status" value="1"/>
</dbReference>
<evidence type="ECO:0000256" key="2">
    <source>
        <dbReference type="ARBA" id="ARBA00006024"/>
    </source>
</evidence>
<dbReference type="PANTHER" id="PTHR43520">
    <property type="entry name" value="ATP7, ISOFORM B"/>
    <property type="match status" value="1"/>
</dbReference>
<dbReference type="PROSITE" id="PS01047">
    <property type="entry name" value="HMA_1"/>
    <property type="match status" value="1"/>
</dbReference>
<feature type="transmembrane region" description="Helical" evidence="10">
    <location>
        <begin position="639"/>
        <end position="656"/>
    </location>
</feature>
<dbReference type="EMBL" id="KC811128">
    <property type="protein sequence ID" value="AGQ19304.1"/>
    <property type="molecule type" value="Genomic_DNA"/>
</dbReference>
<dbReference type="SUPFAM" id="SSF81665">
    <property type="entry name" value="Calcium ATPase, transmembrane domain M"/>
    <property type="match status" value="1"/>
</dbReference>
<evidence type="ECO:0000256" key="5">
    <source>
        <dbReference type="ARBA" id="ARBA00022741"/>
    </source>
</evidence>
<evidence type="ECO:0000256" key="4">
    <source>
        <dbReference type="ARBA" id="ARBA00022723"/>
    </source>
</evidence>
<dbReference type="InterPro" id="IPR036163">
    <property type="entry name" value="HMA_dom_sf"/>
</dbReference>
<dbReference type="InterPro" id="IPR006121">
    <property type="entry name" value="HMA_dom"/>
</dbReference>
<dbReference type="FunFam" id="3.30.70.100:FF:000001">
    <property type="entry name" value="ATPase copper transporting beta"/>
    <property type="match status" value="1"/>
</dbReference>
<evidence type="ECO:0000256" key="1">
    <source>
        <dbReference type="ARBA" id="ARBA00004651"/>
    </source>
</evidence>
<dbReference type="GO" id="GO:0005886">
    <property type="term" value="C:plasma membrane"/>
    <property type="evidence" value="ECO:0007669"/>
    <property type="project" value="UniProtKB-SubCell"/>
</dbReference>
<organism evidence="12">
    <name type="scientific">Candidatus Actinomarina minuta</name>
    <dbReference type="NCBI Taxonomy" id="1389454"/>
    <lineage>
        <taxon>Bacteria</taxon>
        <taxon>Bacillati</taxon>
        <taxon>Actinomycetota</taxon>
        <taxon>Actinomycetes</taxon>
        <taxon>Candidatus Actinomarinidae</taxon>
        <taxon>Candidatus Actinomarinales</taxon>
        <taxon>Candidatus Actinomarineae</taxon>
        <taxon>Candidatus Actinomarinaceae</taxon>
        <taxon>Candidatus Actinomarina</taxon>
    </lineage>
</organism>
<keyword evidence="8 10" id="KW-1133">Transmembrane helix</keyword>
<dbReference type="SUPFAM" id="SSF55008">
    <property type="entry name" value="HMA, heavy metal-associated domain"/>
    <property type="match status" value="1"/>
</dbReference>
<feature type="transmembrane region" description="Helical" evidence="10">
    <location>
        <begin position="92"/>
        <end position="109"/>
    </location>
</feature>
<reference evidence="12" key="1">
    <citation type="journal article" date="2013" name="Sci. Rep.">
        <title>Metagenomics uncovers a new group of low GC and ultra-small marine Actinobacteria.</title>
        <authorList>
            <person name="Ghai R."/>
            <person name="Mizuno C.M."/>
            <person name="Picazo A."/>
            <person name="Camacho A."/>
            <person name="Rodriguez-Valera F."/>
        </authorList>
    </citation>
    <scope>NUCLEOTIDE SEQUENCE</scope>
</reference>
<comment type="subcellular location">
    <subcellularLocation>
        <location evidence="1">Cell membrane</location>
        <topology evidence="1">Multi-pass membrane protein</topology>
    </subcellularLocation>
</comment>
<dbReference type="Gene3D" id="2.70.150.10">
    <property type="entry name" value="Calcium-transporting ATPase, cytoplasmic transduction domain A"/>
    <property type="match status" value="1"/>
</dbReference>
<dbReference type="NCBIfam" id="TIGR01525">
    <property type="entry name" value="ATPase-IB_hvy"/>
    <property type="match status" value="1"/>
</dbReference>
<dbReference type="NCBIfam" id="TIGR01494">
    <property type="entry name" value="ATPase_P-type"/>
    <property type="match status" value="1"/>
</dbReference>
<dbReference type="InterPro" id="IPR023299">
    <property type="entry name" value="ATPase_P-typ_cyto_dom_N"/>
</dbReference>
<dbReference type="InterPro" id="IPR017969">
    <property type="entry name" value="Heavy-metal-associated_CS"/>
</dbReference>
<keyword evidence="3 10" id="KW-0812">Transmembrane</keyword>
<dbReference type="CDD" id="cd00371">
    <property type="entry name" value="HMA"/>
    <property type="match status" value="1"/>
</dbReference>
<accession>S5DKL9</accession>
<dbReference type="GO" id="GO:0016887">
    <property type="term" value="F:ATP hydrolysis activity"/>
    <property type="evidence" value="ECO:0007669"/>
    <property type="project" value="InterPro"/>
</dbReference>
<dbReference type="InterPro" id="IPR036412">
    <property type="entry name" value="HAD-like_sf"/>
</dbReference>
<evidence type="ECO:0000313" key="12">
    <source>
        <dbReference type="EMBL" id="AGQ19304.1"/>
    </source>
</evidence>
<evidence type="ECO:0000256" key="9">
    <source>
        <dbReference type="ARBA" id="ARBA00023136"/>
    </source>
</evidence>
<evidence type="ECO:0000259" key="11">
    <source>
        <dbReference type="PROSITE" id="PS50846"/>
    </source>
</evidence>
<feature type="transmembrane region" description="Helical" evidence="10">
    <location>
        <begin position="170"/>
        <end position="189"/>
    </location>
</feature>
<evidence type="ECO:0000256" key="7">
    <source>
        <dbReference type="ARBA" id="ARBA00022967"/>
    </source>
</evidence>
<keyword evidence="4 10" id="KW-0479">Metal-binding</keyword>
<evidence type="ECO:0000256" key="3">
    <source>
        <dbReference type="ARBA" id="ARBA00022692"/>
    </source>
</evidence>
<comment type="similarity">
    <text evidence="2 10">Belongs to the cation transport ATPase (P-type) (TC 3.A.3) family. Type IB subfamily.</text>
</comment>
<dbReference type="PRINTS" id="PR00119">
    <property type="entry name" value="CATATPASE"/>
</dbReference>
<feature type="transmembrane region" description="Helical" evidence="10">
    <location>
        <begin position="326"/>
        <end position="346"/>
    </location>
</feature>
<feature type="transmembrane region" description="Helical" evidence="10">
    <location>
        <begin position="145"/>
        <end position="164"/>
    </location>
</feature>
<dbReference type="InterPro" id="IPR023214">
    <property type="entry name" value="HAD_sf"/>
</dbReference>
<dbReference type="SUPFAM" id="SSF56784">
    <property type="entry name" value="HAD-like"/>
    <property type="match status" value="1"/>
</dbReference>
<dbReference type="InterPro" id="IPR001757">
    <property type="entry name" value="P_typ_ATPase"/>
</dbReference>
<dbReference type="NCBIfam" id="TIGR01511">
    <property type="entry name" value="ATPase-IB1_Cu"/>
    <property type="match status" value="1"/>
</dbReference>
<dbReference type="GO" id="GO:0005524">
    <property type="term" value="F:ATP binding"/>
    <property type="evidence" value="ECO:0007669"/>
    <property type="project" value="UniProtKB-UniRule"/>
</dbReference>
<dbReference type="Gene3D" id="3.40.50.1000">
    <property type="entry name" value="HAD superfamily/HAD-like"/>
    <property type="match status" value="2"/>
</dbReference>
<keyword evidence="10" id="KW-1003">Cell membrane</keyword>
<dbReference type="GO" id="GO:0005507">
    <property type="term" value="F:copper ion binding"/>
    <property type="evidence" value="ECO:0007669"/>
    <property type="project" value="TreeGrafter"/>
</dbReference>
<feature type="transmembrane region" description="Helical" evidence="10">
    <location>
        <begin position="358"/>
        <end position="378"/>
    </location>
</feature>
<dbReference type="Gene3D" id="3.30.70.100">
    <property type="match status" value="1"/>
</dbReference>
<protein>
    <submittedName>
        <fullName evidence="12">Cation transport ATPase</fullName>
    </submittedName>
</protein>
<evidence type="ECO:0000256" key="8">
    <source>
        <dbReference type="ARBA" id="ARBA00022989"/>
    </source>
</evidence>
<dbReference type="PANTHER" id="PTHR43520:SF8">
    <property type="entry name" value="P-TYPE CU(+) TRANSPORTER"/>
    <property type="match status" value="1"/>
</dbReference>
<dbReference type="SUPFAM" id="SSF81653">
    <property type="entry name" value="Calcium ATPase, transduction domain A"/>
    <property type="match status" value="1"/>
</dbReference>
<dbReference type="Pfam" id="PF00403">
    <property type="entry name" value="HMA"/>
    <property type="match status" value="1"/>
</dbReference>
<dbReference type="AlphaFoldDB" id="S5DKL9"/>
<evidence type="ECO:0000256" key="6">
    <source>
        <dbReference type="ARBA" id="ARBA00022840"/>
    </source>
</evidence>
<dbReference type="GO" id="GO:0043682">
    <property type="term" value="F:P-type divalent copper transporter activity"/>
    <property type="evidence" value="ECO:0007669"/>
    <property type="project" value="TreeGrafter"/>
</dbReference>
<dbReference type="InterPro" id="IPR023298">
    <property type="entry name" value="ATPase_P-typ_TM_dom_sf"/>
</dbReference>
<dbReference type="InterPro" id="IPR059000">
    <property type="entry name" value="ATPase_P-type_domA"/>
</dbReference>